<organism evidence="10 11">
    <name type="scientific">Leptothrix cholodnii (strain ATCC 51168 / LMG 8142 / SP-6)</name>
    <name type="common">Leptothrix discophora (strain SP-6)</name>
    <dbReference type="NCBI Taxonomy" id="395495"/>
    <lineage>
        <taxon>Bacteria</taxon>
        <taxon>Pseudomonadati</taxon>
        <taxon>Pseudomonadota</taxon>
        <taxon>Betaproteobacteria</taxon>
        <taxon>Burkholderiales</taxon>
        <taxon>Sphaerotilaceae</taxon>
        <taxon>Leptothrix</taxon>
    </lineage>
</organism>
<name>B1Y6K2_LEPCP</name>
<feature type="transmembrane region" description="Helical" evidence="9">
    <location>
        <begin position="84"/>
        <end position="107"/>
    </location>
</feature>
<reference evidence="10 11" key="1">
    <citation type="submission" date="2008-03" db="EMBL/GenBank/DDBJ databases">
        <title>Complete sequence of Leptothrix cholodnii SP-6.</title>
        <authorList>
            <consortium name="US DOE Joint Genome Institute"/>
            <person name="Copeland A."/>
            <person name="Lucas S."/>
            <person name="Lapidus A."/>
            <person name="Glavina del Rio T."/>
            <person name="Dalin E."/>
            <person name="Tice H."/>
            <person name="Bruce D."/>
            <person name="Goodwin L."/>
            <person name="Pitluck S."/>
            <person name="Chertkov O."/>
            <person name="Brettin T."/>
            <person name="Detter J.C."/>
            <person name="Han C."/>
            <person name="Kuske C.R."/>
            <person name="Schmutz J."/>
            <person name="Larimer F."/>
            <person name="Land M."/>
            <person name="Hauser L."/>
            <person name="Kyrpides N."/>
            <person name="Lykidis A."/>
            <person name="Emerson D."/>
            <person name="Richardson P."/>
        </authorList>
    </citation>
    <scope>NUCLEOTIDE SEQUENCE [LARGE SCALE GENOMIC DNA]</scope>
    <source>
        <strain evidence="11">ATCC 51168 / LMG 8142 / SP-6</strain>
    </source>
</reference>
<keyword evidence="5 9" id="KW-0812">Transmembrane</keyword>
<feature type="transmembrane region" description="Helical" evidence="9">
    <location>
        <begin position="343"/>
        <end position="366"/>
    </location>
</feature>
<comment type="subcellular location">
    <subcellularLocation>
        <location evidence="1">Cell inner membrane</location>
        <topology evidence="1">Multi-pass membrane protein</topology>
    </subcellularLocation>
</comment>
<evidence type="ECO:0000256" key="3">
    <source>
        <dbReference type="ARBA" id="ARBA00022475"/>
    </source>
</evidence>
<feature type="transmembrane region" description="Helical" evidence="9">
    <location>
        <begin position="315"/>
        <end position="337"/>
    </location>
</feature>
<dbReference type="Proteomes" id="UP000001693">
    <property type="component" value="Chromosome"/>
</dbReference>
<evidence type="ECO:0000256" key="5">
    <source>
        <dbReference type="ARBA" id="ARBA00022692"/>
    </source>
</evidence>
<evidence type="ECO:0000256" key="2">
    <source>
        <dbReference type="ARBA" id="ARBA00022448"/>
    </source>
</evidence>
<accession>B1Y6K2</accession>
<dbReference type="Pfam" id="PF04143">
    <property type="entry name" value="Sulf_transp"/>
    <property type="match status" value="1"/>
</dbReference>
<dbReference type="EMBL" id="CP001013">
    <property type="protein sequence ID" value="ACB36030.1"/>
    <property type="molecule type" value="Genomic_DNA"/>
</dbReference>
<evidence type="ECO:0000256" key="4">
    <source>
        <dbReference type="ARBA" id="ARBA00022519"/>
    </source>
</evidence>
<keyword evidence="2" id="KW-0813">Transport</keyword>
<protein>
    <submittedName>
        <fullName evidence="10">Uncharacterized protein</fullName>
    </submittedName>
</protein>
<dbReference type="AlphaFoldDB" id="B1Y6K2"/>
<proteinExistence type="inferred from homology"/>
<evidence type="ECO:0000256" key="7">
    <source>
        <dbReference type="ARBA" id="ARBA00023136"/>
    </source>
</evidence>
<evidence type="ECO:0000256" key="8">
    <source>
        <dbReference type="ARBA" id="ARBA00035655"/>
    </source>
</evidence>
<feature type="transmembrane region" description="Helical" evidence="9">
    <location>
        <begin position="180"/>
        <end position="197"/>
    </location>
</feature>
<gene>
    <name evidence="10" type="ordered locus">Lcho_3776</name>
</gene>
<dbReference type="HOGENOM" id="CLU_050656_2_0_4"/>
<dbReference type="KEGG" id="lch:Lcho_3776"/>
<evidence type="ECO:0000256" key="9">
    <source>
        <dbReference type="SAM" id="Phobius"/>
    </source>
</evidence>
<keyword evidence="11" id="KW-1185">Reference proteome</keyword>
<dbReference type="PANTHER" id="PTHR30574:SF1">
    <property type="entry name" value="SULPHUR TRANSPORT DOMAIN-CONTAINING PROTEIN"/>
    <property type="match status" value="1"/>
</dbReference>
<dbReference type="InterPro" id="IPR007272">
    <property type="entry name" value="Sulf_transp_TsuA/YedE"/>
</dbReference>
<keyword evidence="3" id="KW-1003">Cell membrane</keyword>
<keyword evidence="7 9" id="KW-0472">Membrane</keyword>
<feature type="transmembrane region" description="Helical" evidence="9">
    <location>
        <begin position="119"/>
        <end position="140"/>
    </location>
</feature>
<keyword evidence="6 9" id="KW-1133">Transmembrane helix</keyword>
<keyword evidence="4" id="KW-0997">Cell inner membrane</keyword>
<dbReference type="eggNOG" id="COG2391">
    <property type="taxonomic scope" value="Bacteria"/>
</dbReference>
<evidence type="ECO:0000256" key="1">
    <source>
        <dbReference type="ARBA" id="ARBA00004429"/>
    </source>
</evidence>
<dbReference type="STRING" id="395495.Lcho_3776"/>
<dbReference type="GO" id="GO:0005886">
    <property type="term" value="C:plasma membrane"/>
    <property type="evidence" value="ECO:0007669"/>
    <property type="project" value="UniProtKB-SubCell"/>
</dbReference>
<feature type="transmembrane region" description="Helical" evidence="9">
    <location>
        <begin position="6"/>
        <end position="26"/>
    </location>
</feature>
<comment type="similarity">
    <text evidence="8">Belongs to the TsuA/YedE (TC 9.B.102) family.</text>
</comment>
<evidence type="ECO:0000313" key="11">
    <source>
        <dbReference type="Proteomes" id="UP000001693"/>
    </source>
</evidence>
<feature type="transmembrane region" description="Helical" evidence="9">
    <location>
        <begin position="52"/>
        <end position="72"/>
    </location>
</feature>
<feature type="transmembrane region" description="Helical" evidence="9">
    <location>
        <begin position="274"/>
        <end position="295"/>
    </location>
</feature>
<feature type="transmembrane region" description="Helical" evidence="9">
    <location>
        <begin position="209"/>
        <end position="231"/>
    </location>
</feature>
<dbReference type="PANTHER" id="PTHR30574">
    <property type="entry name" value="INNER MEMBRANE PROTEIN YEDE"/>
    <property type="match status" value="1"/>
</dbReference>
<evidence type="ECO:0000256" key="6">
    <source>
        <dbReference type="ARBA" id="ARBA00022989"/>
    </source>
</evidence>
<sequence length="373" mass="38824" precursor="true">MEPTANLASIVIGGGLALGAIFGAIAGKTNFCTMGALSDVVNMGHWGRLRMWLLAIAVAVIGTQVLALGGSVDLAKSIYLRPQLPLLSLVVGGLLFGVGMTIAGGCANRNLVRLGAGSVRSLVVLVFMAIAAYMTLKGLFGQWRVSWLDPVSVDLAGRGLKDSSLGTLLSAWGGLEVGRATQLATAVLVVPLLAFVFKDGRFRRNAWQVLGGIALGAVAVAGWYLTGHIGFAENPETLEMSYFATNSRTLESVSFVAPTAYSLELLMLWTDKSLHASFGIACAGGVVLGSLAVALLTGHFRWEGFASMQDLRNQLIGAGLMGFGGVTAMGCTVGQGITGVSTLALGSMVALLAIMAGAVATLRFILWRAMRED</sequence>
<dbReference type="RefSeq" id="WP_012348777.1">
    <property type="nucleotide sequence ID" value="NC_010524.1"/>
</dbReference>
<evidence type="ECO:0000313" key="10">
    <source>
        <dbReference type="EMBL" id="ACB36030.1"/>
    </source>
</evidence>